<evidence type="ECO:0000313" key="2">
    <source>
        <dbReference type="Proteomes" id="UP000321769"/>
    </source>
</evidence>
<dbReference type="AlphaFoldDB" id="A0A512HVT6"/>
<organism evidence="1 2">
    <name type="scientific">Aeromicrobium flavum</name>
    <dbReference type="NCBI Taxonomy" id="416568"/>
    <lineage>
        <taxon>Bacteria</taxon>
        <taxon>Bacillati</taxon>
        <taxon>Actinomycetota</taxon>
        <taxon>Actinomycetes</taxon>
        <taxon>Propionibacteriales</taxon>
        <taxon>Nocardioidaceae</taxon>
        <taxon>Aeromicrobium</taxon>
    </lineage>
</organism>
<dbReference type="EMBL" id="BJZQ01000008">
    <property type="protein sequence ID" value="GEO89535.1"/>
    <property type="molecule type" value="Genomic_DNA"/>
</dbReference>
<keyword evidence="2" id="KW-1185">Reference proteome</keyword>
<comment type="caution">
    <text evidence="1">The sequence shown here is derived from an EMBL/GenBank/DDBJ whole genome shotgun (WGS) entry which is preliminary data.</text>
</comment>
<dbReference type="Proteomes" id="UP000321769">
    <property type="component" value="Unassembled WGS sequence"/>
</dbReference>
<evidence type="ECO:0000313" key="1">
    <source>
        <dbReference type="EMBL" id="GEO89535.1"/>
    </source>
</evidence>
<proteinExistence type="predicted"/>
<sequence>MLGGLSKFRPVHAWLLRRALNIQLRCACRPGRSESDCDLDSRETAHAERREFSAQDEVGELEIARPFVGLLCAREERAARSFPEHHQLIARSGRSDVEERTFSL</sequence>
<gene>
    <name evidence="1" type="ORF">AFL01nite_18620</name>
</gene>
<name>A0A512HVT6_9ACTN</name>
<protein>
    <submittedName>
        <fullName evidence="1">Uncharacterized protein</fullName>
    </submittedName>
</protein>
<accession>A0A512HVT6</accession>
<reference evidence="1 2" key="1">
    <citation type="submission" date="2019-07" db="EMBL/GenBank/DDBJ databases">
        <title>Whole genome shotgun sequence of Aeromicrobium flavum NBRC 107625.</title>
        <authorList>
            <person name="Hosoyama A."/>
            <person name="Uohara A."/>
            <person name="Ohji S."/>
            <person name="Ichikawa N."/>
        </authorList>
    </citation>
    <scope>NUCLEOTIDE SEQUENCE [LARGE SCALE GENOMIC DNA]</scope>
    <source>
        <strain evidence="1 2">NBRC 107625</strain>
    </source>
</reference>